<feature type="transmembrane region" description="Helical" evidence="1">
    <location>
        <begin position="166"/>
        <end position="187"/>
    </location>
</feature>
<protein>
    <submittedName>
        <fullName evidence="2">Low temperature requirement protein A</fullName>
    </submittedName>
</protein>
<feature type="transmembrane region" description="Helical" evidence="1">
    <location>
        <begin position="21"/>
        <end position="41"/>
    </location>
</feature>
<feature type="transmembrane region" description="Helical" evidence="1">
    <location>
        <begin position="208"/>
        <end position="229"/>
    </location>
</feature>
<dbReference type="EMBL" id="BAAAFE010000004">
    <property type="protein sequence ID" value="GAA0862877.1"/>
    <property type="molecule type" value="Genomic_DNA"/>
</dbReference>
<feature type="transmembrane region" description="Helical" evidence="1">
    <location>
        <begin position="109"/>
        <end position="128"/>
    </location>
</feature>
<feature type="transmembrane region" description="Helical" evidence="1">
    <location>
        <begin position="343"/>
        <end position="361"/>
    </location>
</feature>
<evidence type="ECO:0000313" key="2">
    <source>
        <dbReference type="EMBL" id="GAA0862877.1"/>
    </source>
</evidence>
<organism evidence="2 3">
    <name type="scientific">Sphingopyxis soli</name>
    <dbReference type="NCBI Taxonomy" id="592051"/>
    <lineage>
        <taxon>Bacteria</taxon>
        <taxon>Pseudomonadati</taxon>
        <taxon>Pseudomonadota</taxon>
        <taxon>Alphaproteobacteria</taxon>
        <taxon>Sphingomonadales</taxon>
        <taxon>Sphingomonadaceae</taxon>
        <taxon>Sphingopyxis</taxon>
    </lineage>
</organism>
<dbReference type="PANTHER" id="PTHR36840:SF1">
    <property type="entry name" value="BLL5714 PROTEIN"/>
    <property type="match status" value="1"/>
</dbReference>
<keyword evidence="1" id="KW-1133">Transmembrane helix</keyword>
<name>A0ABP3XE33_9SPHN</name>
<feature type="transmembrane region" description="Helical" evidence="1">
    <location>
        <begin position="275"/>
        <end position="297"/>
    </location>
</feature>
<dbReference type="RefSeq" id="WP_215353597.1">
    <property type="nucleotide sequence ID" value="NZ_BAAAFE010000004.1"/>
</dbReference>
<keyword evidence="3" id="KW-1185">Reference proteome</keyword>
<accession>A0ABP3XE33</accession>
<feature type="transmembrane region" description="Helical" evidence="1">
    <location>
        <begin position="140"/>
        <end position="160"/>
    </location>
</feature>
<keyword evidence="1" id="KW-0812">Transmembrane</keyword>
<evidence type="ECO:0000313" key="3">
    <source>
        <dbReference type="Proteomes" id="UP001500738"/>
    </source>
</evidence>
<dbReference type="InterPro" id="IPR010640">
    <property type="entry name" value="Low_temperature_requirement_A"/>
</dbReference>
<feature type="transmembrane region" description="Helical" evidence="1">
    <location>
        <begin position="83"/>
        <end position="103"/>
    </location>
</feature>
<proteinExistence type="predicted"/>
<dbReference type="Pfam" id="PF06772">
    <property type="entry name" value="LtrA"/>
    <property type="match status" value="1"/>
</dbReference>
<keyword evidence="1" id="KW-0472">Membrane</keyword>
<feature type="transmembrane region" description="Helical" evidence="1">
    <location>
        <begin position="367"/>
        <end position="385"/>
    </location>
</feature>
<reference evidence="3" key="1">
    <citation type="journal article" date="2019" name="Int. J. Syst. Evol. Microbiol.">
        <title>The Global Catalogue of Microorganisms (GCM) 10K type strain sequencing project: providing services to taxonomists for standard genome sequencing and annotation.</title>
        <authorList>
            <consortium name="The Broad Institute Genomics Platform"/>
            <consortium name="The Broad Institute Genome Sequencing Center for Infectious Disease"/>
            <person name="Wu L."/>
            <person name="Ma J."/>
        </authorList>
    </citation>
    <scope>NUCLEOTIDE SEQUENCE [LARGE SCALE GENOMIC DNA]</scope>
    <source>
        <strain evidence="3">JCM 15910</strain>
    </source>
</reference>
<dbReference type="PANTHER" id="PTHR36840">
    <property type="entry name" value="BLL5714 PROTEIN"/>
    <property type="match status" value="1"/>
</dbReference>
<feature type="transmembrane region" description="Helical" evidence="1">
    <location>
        <begin position="235"/>
        <end position="254"/>
    </location>
</feature>
<gene>
    <name evidence="2" type="ORF">GCM10009115_11240</name>
</gene>
<dbReference type="Proteomes" id="UP001500738">
    <property type="component" value="Unassembled WGS sequence"/>
</dbReference>
<comment type="caution">
    <text evidence="2">The sequence shown here is derived from an EMBL/GenBank/DDBJ whole genome shotgun (WGS) entry which is preliminary data.</text>
</comment>
<feature type="transmembrane region" description="Helical" evidence="1">
    <location>
        <begin position="47"/>
        <end position="71"/>
    </location>
</feature>
<feature type="transmembrane region" description="Helical" evidence="1">
    <location>
        <begin position="309"/>
        <end position="331"/>
    </location>
</feature>
<evidence type="ECO:0000256" key="1">
    <source>
        <dbReference type="SAM" id="Phobius"/>
    </source>
</evidence>
<sequence>MTIRANLFRIRDAHGHAPVTNIELFFDLVFVFAITQLSHGLLEHLGWLGALQTLMLLFAVWWVWIFTTWAANWLDPERANVRLMLFALMLAGLALSSSIPQAFGKSGWLFAAAYCSMQIGRSLYMIWASQGVHPARARNFTRIIIWSVFSLPFWIGGALADPGQRMLLWAAALAIDYAGPATFFRVPGLGRSDAGSWDISGAHMAERCALFIIIALGEGVLITGATFATTPQSPLHWLAFATCFLGSAALWWLYFDTGARRGSQAMETTEAAGLLARYAYTYWHIPIVAGLVVSAVADEMLLAHPKGHIEFPMLAVSIGGPLLFLVGNMGFKHATSGRSLPPVSHMIGAAALLGVGAAAWFGQWQPIALGIATFAVLVFTAIWEWGSYHGGWRRWAPWLGRLERTGQRDYGQGE</sequence>